<feature type="domain" description="YhaN AAA" evidence="2">
    <location>
        <begin position="1"/>
        <end position="207"/>
    </location>
</feature>
<dbReference type="Gene3D" id="3.40.50.300">
    <property type="entry name" value="P-loop containing nucleotide triphosphate hydrolases"/>
    <property type="match status" value="2"/>
</dbReference>
<evidence type="ECO:0000313" key="4">
    <source>
        <dbReference type="Proteomes" id="UP000663720"/>
    </source>
</evidence>
<gene>
    <name evidence="3" type="ORF">dnl_31960</name>
</gene>
<dbReference type="EMBL" id="CP061799">
    <property type="protein sequence ID" value="QTA80882.1"/>
    <property type="molecule type" value="Genomic_DNA"/>
</dbReference>
<proteinExistence type="predicted"/>
<dbReference type="InterPro" id="IPR038734">
    <property type="entry name" value="YhaN_AAA"/>
</dbReference>
<evidence type="ECO:0000259" key="2">
    <source>
        <dbReference type="Pfam" id="PF13514"/>
    </source>
</evidence>
<sequence>MRILELNLMAFGPFTNKLIDLNSGHYGLHIIYGPNEAGKSSALRALHQMLYGIPVRSLDAFIHPYTKLRIGGVLQKKNLETLEFIRRKGNANTVRKGDDSGIIADSKLGEFLGNVDEGLFAAMFGIDHQGLVRGGEEIIRGGGNMGQVLFAAGAGISDFRKIQAQLMEEADDLFKPAARNPLINAGILDFNQVRKSMKDAQLNDQEWAAHDRALREAEKRKAVLDAELAQKTGERSRLERIQGALPDIALLRELQEKHKLYANAVVLPGDFREQRIKAFEDLKVAQAQEKQAFQYLEEIKHNLEKLDVSYEILNQADNINALFQELGSVVKAERDKLRLEGLRSSMRADAREILKGLNKDIDLKEAGVLRLERRKIVQVHELGAQYERLITLHQGINEVIEKLCFYIEGIKKKLDSFEVLPDTSGLEQALEKARLYGDIEAHYQIQADEIRRAENLMYSILKKLPAENKTPQELESLEIPCFETIDSFEDQLKTAWDNLQKLEHEKNNLEKALVDLDGEIRQLGLAGRVPSDDDLQKAREMRNSGWALVRDFLEEGRGFQEDGAEDFVKAFAPAASLPDAFELSLRYSDDLSDRMRREASQSARKAGLLAERETKIKHLDFVNQRFTAAQRENEKIKDLWSGLWTQAGIVPLSPREMRGWAQNHAAFASQFFDLNEKTARAEQVKDLINRSRSEIAGILGKLDNSVSWTDLSLSSLVSRGLKIIDKFEKMRVRRSQIYADLEQRENELREAVMKKQKIEHDIDLWREKWAAAVSPLGLDKDAAPSQANAVIEDCNALFAKLKEAGVLDKRISSIERDSLEFDAKVMQMVRLQAPDLDDIPPRQAAAELNARLSKALKAKTEQEGLNKQARQEEKNLGTARGIIAGVYARLNIMCEQAGCESFEGLAGAEDCSNQRRMIESGLLECESRLRKLSAGVLLNEFIVDAESIDPDTIAPLTAGLSTEIDSLNLEKSQIDQIIGTERNELSKMNGSARAAELEENAQEILARLGTNVEYYACFKLASVVLSQAIERYREKNQGPILMRSNELFSHMTLGSFEGLRLEFNEKNEAVIAGVRSKTKEIVFVDGMSDGTADQLYLAVRLATLESWLEKNEPMPFIIDDILIKFDDKRAAATLEILAELSKKTQVIFFTHHHHLLELAQEHIAQDLLFTRSL</sequence>
<evidence type="ECO:0000256" key="1">
    <source>
        <dbReference type="SAM" id="Coils"/>
    </source>
</evidence>
<dbReference type="InterPro" id="IPR027417">
    <property type="entry name" value="P-loop_NTPase"/>
</dbReference>
<feature type="coiled-coil region" evidence="1">
    <location>
        <begin position="485"/>
        <end position="519"/>
    </location>
</feature>
<dbReference type="Proteomes" id="UP000663720">
    <property type="component" value="Chromosome"/>
</dbReference>
<dbReference type="SUPFAM" id="SSF52540">
    <property type="entry name" value="P-loop containing nucleoside triphosphate hydrolases"/>
    <property type="match status" value="1"/>
</dbReference>
<keyword evidence="4" id="KW-1185">Reference proteome</keyword>
<name>A0A975B906_9BACT</name>
<evidence type="ECO:0000313" key="3">
    <source>
        <dbReference type="EMBL" id="QTA80882.1"/>
    </source>
</evidence>
<keyword evidence="1" id="KW-0175">Coiled coil</keyword>
<dbReference type="Pfam" id="PF13514">
    <property type="entry name" value="AAA_27"/>
    <property type="match status" value="1"/>
</dbReference>
<dbReference type="AlphaFoldDB" id="A0A975B906"/>
<dbReference type="PANTHER" id="PTHR41259">
    <property type="entry name" value="DOUBLE-STRAND BREAK REPAIR RAD50 ATPASE, PUTATIVE-RELATED"/>
    <property type="match status" value="1"/>
</dbReference>
<dbReference type="KEGG" id="dli:dnl_31960"/>
<dbReference type="RefSeq" id="WP_207692444.1">
    <property type="nucleotide sequence ID" value="NZ_CP061799.1"/>
</dbReference>
<protein>
    <submittedName>
        <fullName evidence="3">AAA ATPase-like domain-containing protein</fullName>
    </submittedName>
</protein>
<dbReference type="PANTHER" id="PTHR41259:SF1">
    <property type="entry name" value="DOUBLE-STRAND BREAK REPAIR RAD50 ATPASE, PUTATIVE-RELATED"/>
    <property type="match status" value="1"/>
</dbReference>
<reference evidence="3" key="1">
    <citation type="journal article" date="2021" name="Microb. Physiol.">
        <title>Proteogenomic Insights into the Physiology of Marine, Sulfate-Reducing, Filamentous Desulfonema limicola and Desulfonema magnum.</title>
        <authorList>
            <person name="Schnaars V."/>
            <person name="Wohlbrand L."/>
            <person name="Scheve S."/>
            <person name="Hinrichs C."/>
            <person name="Reinhardt R."/>
            <person name="Rabus R."/>
        </authorList>
    </citation>
    <scope>NUCLEOTIDE SEQUENCE</scope>
    <source>
        <strain evidence="3">5ac10</strain>
    </source>
</reference>
<accession>A0A975B906</accession>
<organism evidence="3 4">
    <name type="scientific">Desulfonema limicola</name>
    <dbReference type="NCBI Taxonomy" id="45656"/>
    <lineage>
        <taxon>Bacteria</taxon>
        <taxon>Pseudomonadati</taxon>
        <taxon>Thermodesulfobacteriota</taxon>
        <taxon>Desulfobacteria</taxon>
        <taxon>Desulfobacterales</taxon>
        <taxon>Desulfococcaceae</taxon>
        <taxon>Desulfonema</taxon>
    </lineage>
</organism>